<keyword evidence="2" id="KW-1185">Reference proteome</keyword>
<dbReference type="GO" id="GO:0008233">
    <property type="term" value="F:peptidase activity"/>
    <property type="evidence" value="ECO:0007669"/>
    <property type="project" value="UniProtKB-KW"/>
</dbReference>
<evidence type="ECO:0000313" key="2">
    <source>
        <dbReference type="Proteomes" id="UP001140949"/>
    </source>
</evidence>
<dbReference type="AlphaFoldDB" id="A0AAX6HW18"/>
<reference evidence="1" key="1">
    <citation type="journal article" date="2023" name="GigaByte">
        <title>Genome assembly of the bearded iris, Iris pallida Lam.</title>
        <authorList>
            <person name="Bruccoleri R.E."/>
            <person name="Oakeley E.J."/>
            <person name="Faust A.M.E."/>
            <person name="Altorfer M."/>
            <person name="Dessus-Babus S."/>
            <person name="Burckhardt D."/>
            <person name="Oertli M."/>
            <person name="Naumann U."/>
            <person name="Petersen F."/>
            <person name="Wong J."/>
        </authorList>
    </citation>
    <scope>NUCLEOTIDE SEQUENCE</scope>
    <source>
        <strain evidence="1">GSM-AAB239-AS_SAM_17_03QT</strain>
    </source>
</reference>
<reference evidence="1" key="2">
    <citation type="submission" date="2023-04" db="EMBL/GenBank/DDBJ databases">
        <authorList>
            <person name="Bruccoleri R.E."/>
            <person name="Oakeley E.J."/>
            <person name="Faust A.-M."/>
            <person name="Dessus-Babus S."/>
            <person name="Altorfer M."/>
            <person name="Burckhardt D."/>
            <person name="Oertli M."/>
            <person name="Naumann U."/>
            <person name="Petersen F."/>
            <person name="Wong J."/>
        </authorList>
    </citation>
    <scope>NUCLEOTIDE SEQUENCE</scope>
    <source>
        <strain evidence="1">GSM-AAB239-AS_SAM_17_03QT</strain>
        <tissue evidence="1">Leaf</tissue>
    </source>
</reference>
<organism evidence="1 2">
    <name type="scientific">Iris pallida</name>
    <name type="common">Sweet iris</name>
    <dbReference type="NCBI Taxonomy" id="29817"/>
    <lineage>
        <taxon>Eukaryota</taxon>
        <taxon>Viridiplantae</taxon>
        <taxon>Streptophyta</taxon>
        <taxon>Embryophyta</taxon>
        <taxon>Tracheophyta</taxon>
        <taxon>Spermatophyta</taxon>
        <taxon>Magnoliopsida</taxon>
        <taxon>Liliopsida</taxon>
        <taxon>Asparagales</taxon>
        <taxon>Iridaceae</taxon>
        <taxon>Iridoideae</taxon>
        <taxon>Irideae</taxon>
        <taxon>Iris</taxon>
    </lineage>
</organism>
<evidence type="ECO:0000313" key="1">
    <source>
        <dbReference type="EMBL" id="KAJ6845269.1"/>
    </source>
</evidence>
<protein>
    <submittedName>
        <fullName evidence="1">Protease Do-like 10, mitochondrial</fullName>
    </submittedName>
</protein>
<keyword evidence="1" id="KW-0645">Protease</keyword>
<dbReference type="GO" id="GO:0006508">
    <property type="term" value="P:proteolysis"/>
    <property type="evidence" value="ECO:0007669"/>
    <property type="project" value="UniProtKB-KW"/>
</dbReference>
<name>A0AAX6HW18_IRIPA</name>
<gene>
    <name evidence="1" type="ORF">M6B38_288585</name>
</gene>
<dbReference type="EMBL" id="JANAVB010006390">
    <property type="protein sequence ID" value="KAJ6845269.1"/>
    <property type="molecule type" value="Genomic_DNA"/>
</dbReference>
<proteinExistence type="predicted"/>
<sequence length="73" mass="7873">MMTAGVVHVAIEKGVDAQPSIRSRPHTLPCAGGTFHSFVAAGGGYRGEGDGRRKEPCAQFLSFSPFFFLKFKI</sequence>
<accession>A0AAX6HW18</accession>
<comment type="caution">
    <text evidence="1">The sequence shown here is derived from an EMBL/GenBank/DDBJ whole genome shotgun (WGS) entry which is preliminary data.</text>
</comment>
<dbReference type="Proteomes" id="UP001140949">
    <property type="component" value="Unassembled WGS sequence"/>
</dbReference>
<keyword evidence="1" id="KW-0378">Hydrolase</keyword>